<dbReference type="PATRIC" id="fig|33050.5.peg.1672"/>
<organism evidence="3 4">
    <name type="scientific">Sphingopyxis macrogoltabida</name>
    <name type="common">Sphingomonas macrogoltabidus</name>
    <dbReference type="NCBI Taxonomy" id="33050"/>
    <lineage>
        <taxon>Bacteria</taxon>
        <taxon>Pseudomonadati</taxon>
        <taxon>Pseudomonadota</taxon>
        <taxon>Alphaproteobacteria</taxon>
        <taxon>Sphingomonadales</taxon>
        <taxon>Sphingomonadaceae</taxon>
        <taxon>Sphingopyxis</taxon>
    </lineage>
</organism>
<dbReference type="EMBL" id="CP012700">
    <property type="protein sequence ID" value="ALH80322.1"/>
    <property type="molecule type" value="Genomic_DNA"/>
</dbReference>
<dbReference type="GO" id="GO:0016829">
    <property type="term" value="F:lyase activity"/>
    <property type="evidence" value="ECO:0007669"/>
    <property type="project" value="UniProtKB-KW"/>
</dbReference>
<dbReference type="Gene3D" id="3.90.226.10">
    <property type="entry name" value="2-enoyl-CoA Hydratase, Chain A, domain 1"/>
    <property type="match status" value="1"/>
</dbReference>
<dbReference type="Gene3D" id="1.10.12.10">
    <property type="entry name" value="Lyase 2-enoyl-coa Hydratase, Chain A, domain 2"/>
    <property type="match status" value="1"/>
</dbReference>
<dbReference type="OrthoDB" id="5730382at2"/>
<name>A0A0N9UAT3_SPHMC</name>
<reference evidence="3 4" key="1">
    <citation type="journal article" date="2015" name="Genome Announc.">
        <title>Complete Genome Sequence of Polypropylene Glycol- and Polyethylene Glycol-Degrading Sphingopyxis macrogoltabida Strain EY-1.</title>
        <authorList>
            <person name="Ohtsubo Y."/>
            <person name="Nagata Y."/>
            <person name="Numata M."/>
            <person name="Tsuchikane K."/>
            <person name="Hosoyama A."/>
            <person name="Yamazoe A."/>
            <person name="Tsuda M."/>
            <person name="Fujita N."/>
            <person name="Kawai F."/>
        </authorList>
    </citation>
    <scope>NUCLEOTIDE SEQUENCE [LARGE SCALE GENOMIC DNA]</scope>
    <source>
        <strain evidence="3 4">EY-1</strain>
    </source>
</reference>
<accession>A0A0N9UAT3</accession>
<dbReference type="PANTHER" id="PTHR11941:SF54">
    <property type="entry name" value="ENOYL-COA HYDRATASE, MITOCHONDRIAL"/>
    <property type="match status" value="1"/>
</dbReference>
<dbReference type="Proteomes" id="UP000058074">
    <property type="component" value="Chromosome"/>
</dbReference>
<evidence type="ECO:0000256" key="2">
    <source>
        <dbReference type="ARBA" id="ARBA00023239"/>
    </source>
</evidence>
<dbReference type="PANTHER" id="PTHR11941">
    <property type="entry name" value="ENOYL-COA HYDRATASE-RELATED"/>
    <property type="match status" value="1"/>
</dbReference>
<dbReference type="InterPro" id="IPR014748">
    <property type="entry name" value="Enoyl-CoA_hydra_C"/>
</dbReference>
<keyword evidence="2" id="KW-0456">Lyase</keyword>
<dbReference type="SUPFAM" id="SSF52096">
    <property type="entry name" value="ClpP/crotonase"/>
    <property type="match status" value="1"/>
</dbReference>
<dbReference type="InterPro" id="IPR001753">
    <property type="entry name" value="Enoyl-CoA_hydra/iso"/>
</dbReference>
<dbReference type="GO" id="GO:0006635">
    <property type="term" value="P:fatty acid beta-oxidation"/>
    <property type="evidence" value="ECO:0007669"/>
    <property type="project" value="TreeGrafter"/>
</dbReference>
<dbReference type="KEGG" id="smag:AN936_08045"/>
<dbReference type="CDD" id="cd06558">
    <property type="entry name" value="crotonase-like"/>
    <property type="match status" value="1"/>
</dbReference>
<protein>
    <submittedName>
        <fullName evidence="3">Enoyl-CoA hydratase</fullName>
    </submittedName>
</protein>
<evidence type="ECO:0000313" key="4">
    <source>
        <dbReference type="Proteomes" id="UP000058074"/>
    </source>
</evidence>
<proteinExistence type="inferred from homology"/>
<dbReference type="AlphaFoldDB" id="A0A0N9UAT3"/>
<comment type="similarity">
    <text evidence="1">Belongs to the enoyl-CoA hydratase/isomerase family.</text>
</comment>
<dbReference type="RefSeq" id="WP_054587688.1">
    <property type="nucleotide sequence ID" value="NZ_CP012700.1"/>
</dbReference>
<sequence length="265" mass="28284">MADLEHIRIDRHDGGIAAVVVARADIGNASSPEMLGEIRDAFAALSGDPDIRAIVFAAEGKHFSVGADFAFLQKLTGMSASEIKGTVYANFQGAARAIYRCPKPTLALVQGAAVTVGCELALACDFRIAADNAMFQESWIKLGIMPPLGGTFLLPRIVGLGRAMEMCLRGKQVRAEEALHIGLVGEVVARDDLDARGMDLARELAASAPLAYATVKQSIQRALESSMEAEWQANLPNQALLLGSEDHREGLAAVTEKRAPQFQGR</sequence>
<gene>
    <name evidence="3" type="ORF">AN936_08045</name>
</gene>
<evidence type="ECO:0000256" key="1">
    <source>
        <dbReference type="ARBA" id="ARBA00005254"/>
    </source>
</evidence>
<evidence type="ECO:0000313" key="3">
    <source>
        <dbReference type="EMBL" id="ALH80322.1"/>
    </source>
</evidence>
<dbReference type="InterPro" id="IPR029045">
    <property type="entry name" value="ClpP/crotonase-like_dom_sf"/>
</dbReference>
<dbReference type="Pfam" id="PF00378">
    <property type="entry name" value="ECH_1"/>
    <property type="match status" value="1"/>
</dbReference>